<evidence type="ECO:0000259" key="2">
    <source>
        <dbReference type="Pfam" id="PF00501"/>
    </source>
</evidence>
<feature type="region of interest" description="Disordered" evidence="1">
    <location>
        <begin position="127"/>
        <end position="149"/>
    </location>
</feature>
<feature type="domain" description="AMP-dependent synthetase/ligase" evidence="2">
    <location>
        <begin position="111"/>
        <end position="370"/>
    </location>
</feature>
<proteinExistence type="predicted"/>
<evidence type="ECO:0000259" key="3">
    <source>
        <dbReference type="Pfam" id="PF13193"/>
    </source>
</evidence>
<gene>
    <name evidence="4" type="ORF">NATSA_10505</name>
</gene>
<dbReference type="AlphaFoldDB" id="A0A8J7RSQ8"/>
<dbReference type="InterPro" id="IPR045851">
    <property type="entry name" value="AMP-bd_C_sf"/>
</dbReference>
<dbReference type="InterPro" id="IPR000873">
    <property type="entry name" value="AMP-dep_synth/lig_dom"/>
</dbReference>
<feature type="compositionally biased region" description="Low complexity" evidence="1">
    <location>
        <begin position="139"/>
        <end position="149"/>
    </location>
</feature>
<evidence type="ECO:0000256" key="1">
    <source>
        <dbReference type="SAM" id="MobiDB-lite"/>
    </source>
</evidence>
<dbReference type="Proteomes" id="UP000673975">
    <property type="component" value="Unassembled WGS sequence"/>
</dbReference>
<name>A0A8J7RSQ8_9BACT</name>
<protein>
    <submittedName>
        <fullName evidence="4">AMP-binding protein</fullName>
    </submittedName>
</protein>
<dbReference type="InterPro" id="IPR025110">
    <property type="entry name" value="AMP-bd_C"/>
</dbReference>
<evidence type="ECO:0000313" key="4">
    <source>
        <dbReference type="EMBL" id="MBP3193094.1"/>
    </source>
</evidence>
<comment type="caution">
    <text evidence="4">The sequence shown here is derived from an EMBL/GenBank/DDBJ whole genome shotgun (WGS) entry which is preliminary data.</text>
</comment>
<sequence length="516" mass="56108">MIKRSNTVLLTDGRRVMYYRDLPEVLRNAREALPALSKQNRSLGIDITDRWNACLWMIYCWIEGIPFVPFSEMNSEPLDRFHPGGVISSDAAFDIAPKTVKEKPTAETAEDSAKALTAALNEASAEALSKTSSEKSDASSEPAAPSETALLKQTAIRDQKEGIFCGLLTSGSSSRPKKVPLLRSNMIAAARNAFEASPPAGSLWGNCLPLLHAGGIAIVFRALLSGTGIFMWSSFDPEKIIRDVSLHPQITSISLVPTMLKRLTEKAEQSSHENLWDNLNNVLVGGGPADTKVLKKAENLGLPVCFSYGMTETCGQIAAQNKSDARIPGSVGKLFNDHQIRFENEESSSDGSKSASGEILVRGPQVFPGYMSDDILLPDAPLSRNDPWFRTGDYGRMESDGTLFIDNRRSDLIISGGENVSPAEVESKMMSSGFFDDVAITGVADPEWGQRVVALVSPAKGSEGLPNDIIHKASSKLKPHQKPSQYFVVSSLPRNAMGKLDRPKLQKLALKLFSRL</sequence>
<accession>A0A8J7RSQ8</accession>
<reference evidence="4" key="1">
    <citation type="submission" date="2021-02" db="EMBL/GenBank/DDBJ databases">
        <title>Natronogracilivirga saccharolytica gen. nov. sp. nov. a new anaerobic, haloalkiliphilic carbohydrate-fermenting bacterium from soda lake and proposing of Cyclonatronumiaceae fam. nov. in the phylum Balneolaeota.</title>
        <authorList>
            <person name="Zhilina T.N."/>
            <person name="Sorokin D.Y."/>
            <person name="Zavarzina D.G."/>
            <person name="Toshchakov S.V."/>
            <person name="Kublanov I.V."/>
        </authorList>
    </citation>
    <scope>NUCLEOTIDE SEQUENCE</scope>
    <source>
        <strain evidence="4">Z-1702</strain>
    </source>
</reference>
<dbReference type="Pfam" id="PF13193">
    <property type="entry name" value="AMP-binding_C"/>
    <property type="match status" value="1"/>
</dbReference>
<dbReference type="PANTHER" id="PTHR43201">
    <property type="entry name" value="ACYL-COA SYNTHETASE"/>
    <property type="match status" value="1"/>
</dbReference>
<dbReference type="Gene3D" id="3.30.300.30">
    <property type="match status" value="1"/>
</dbReference>
<dbReference type="PANTHER" id="PTHR43201:SF32">
    <property type="entry name" value="2-SUCCINYLBENZOATE--COA LIGASE, CHLOROPLASTIC_PEROXISOMAL"/>
    <property type="match status" value="1"/>
</dbReference>
<dbReference type="Gene3D" id="3.40.50.12780">
    <property type="entry name" value="N-terminal domain of ligase-like"/>
    <property type="match status" value="1"/>
</dbReference>
<dbReference type="InterPro" id="IPR042099">
    <property type="entry name" value="ANL_N_sf"/>
</dbReference>
<dbReference type="EMBL" id="JAFIDN010000008">
    <property type="protein sequence ID" value="MBP3193094.1"/>
    <property type="molecule type" value="Genomic_DNA"/>
</dbReference>
<evidence type="ECO:0000313" key="5">
    <source>
        <dbReference type="Proteomes" id="UP000673975"/>
    </source>
</evidence>
<dbReference type="SUPFAM" id="SSF56801">
    <property type="entry name" value="Acetyl-CoA synthetase-like"/>
    <property type="match status" value="1"/>
</dbReference>
<organism evidence="4 5">
    <name type="scientific">Natronogracilivirga saccharolytica</name>
    <dbReference type="NCBI Taxonomy" id="2812953"/>
    <lineage>
        <taxon>Bacteria</taxon>
        <taxon>Pseudomonadati</taxon>
        <taxon>Balneolota</taxon>
        <taxon>Balneolia</taxon>
        <taxon>Balneolales</taxon>
        <taxon>Cyclonatronaceae</taxon>
        <taxon>Natronogracilivirga</taxon>
    </lineage>
</organism>
<dbReference type="Pfam" id="PF00501">
    <property type="entry name" value="AMP-binding"/>
    <property type="match status" value="1"/>
</dbReference>
<dbReference type="GO" id="GO:0031956">
    <property type="term" value="F:medium-chain fatty acid-CoA ligase activity"/>
    <property type="evidence" value="ECO:0007669"/>
    <property type="project" value="TreeGrafter"/>
</dbReference>
<keyword evidence="5" id="KW-1185">Reference proteome</keyword>
<dbReference type="GO" id="GO:0006631">
    <property type="term" value="P:fatty acid metabolic process"/>
    <property type="evidence" value="ECO:0007669"/>
    <property type="project" value="TreeGrafter"/>
</dbReference>
<feature type="domain" description="AMP-binding enzyme C-terminal" evidence="3">
    <location>
        <begin position="424"/>
        <end position="499"/>
    </location>
</feature>